<protein>
    <submittedName>
        <fullName evidence="3">PPR: pentatricopeptide repeat domain containing protein</fullName>
    </submittedName>
</protein>
<dbReference type="OrthoDB" id="185373at2759"/>
<dbReference type="PANTHER" id="PTHR47942:SF63">
    <property type="entry name" value="PENTATRICOPEPTIDE REPEAT-CONTAINING PROTEIN"/>
    <property type="match status" value="1"/>
</dbReference>
<feature type="compositionally biased region" description="Low complexity" evidence="2">
    <location>
        <begin position="1"/>
        <end position="26"/>
    </location>
</feature>
<gene>
    <name evidence="3" type="ORF">IV203_035596</name>
</gene>
<sequence length="760" mass="86113">MSTSASKSTTTKTSSSSFIPTFLSSSRKTNDNVMNTVRSRRKMLLYSQPSDAYDVVHGEDHDDSDRNDDIIGYLQDDDVDRKEQQQNQDEPEPERKSVIKYPRQAKQKPTSLWEEIGGDKTLSLHENKKKEDEGVPRFSKMRWKKKSFLMMQDVRKEMTKNRKRAPKKAEEVAVRLHQWYEYEKEQQQEESINSTGMADPAAEDEPAEDSLLSMMESSVLQAYNLYIHALARSSLPGAGYMAEDILLEMKSKGIPANVVTYTSILDAHARSPNDGGAQAAEDFLFRLMQTGLAEENLNVLTCDTILNAWAQEGTMESAEHAEMILLRLEESQLANVRPTPNSYATVMNAFAKVGSTQAAERAEALLARMIRRTSVEAKEVKAGRRSKKSVQKNGIVRPDTVTFNACINAWATSRDPRAGKKAMEILEQMKEISTSEDSSDFDAHPDTVTYNTVLSCWSHCGDKNAALQAERVVKDMRNISQNNSMSKVHANTVTFNTVLHAWSQSKLPNAASRAEELIGYMIQSNDPNIAPDVYSFNCVMDALSKSKESYKARRAREWLDRLHEKHVQSPESNLKPTTSTYNTVLNACAFSAQRTTQEEQREALKIAVGSFALMPRERIKRDTVTYGTMLKCFANLVPKGDVRNRMALQVFQECCEEGMVGELVWNEIRRSVPPQLIQQTCRFQRECGSMEVSDLPMEWRVNNKDDRPKPQTQQKQRRSKKTGSSSSNRRQPKVKEEAVSVKPKFFLIEKSFSSDKDMIF</sequence>
<evidence type="ECO:0000313" key="3">
    <source>
        <dbReference type="EMBL" id="KAG7360497.1"/>
    </source>
</evidence>
<feature type="compositionally biased region" description="Basic and acidic residues" evidence="2">
    <location>
        <begin position="54"/>
        <end position="69"/>
    </location>
</feature>
<organism evidence="3 4">
    <name type="scientific">Nitzschia inconspicua</name>
    <dbReference type="NCBI Taxonomy" id="303405"/>
    <lineage>
        <taxon>Eukaryota</taxon>
        <taxon>Sar</taxon>
        <taxon>Stramenopiles</taxon>
        <taxon>Ochrophyta</taxon>
        <taxon>Bacillariophyta</taxon>
        <taxon>Bacillariophyceae</taxon>
        <taxon>Bacillariophycidae</taxon>
        <taxon>Bacillariales</taxon>
        <taxon>Bacillariaceae</taxon>
        <taxon>Nitzschia</taxon>
    </lineage>
</organism>
<evidence type="ECO:0000313" key="4">
    <source>
        <dbReference type="Proteomes" id="UP000693970"/>
    </source>
</evidence>
<accession>A0A9K3LE88</accession>
<evidence type="ECO:0000256" key="2">
    <source>
        <dbReference type="SAM" id="MobiDB-lite"/>
    </source>
</evidence>
<dbReference type="EMBL" id="JAGRRH010000013">
    <property type="protein sequence ID" value="KAG7360497.1"/>
    <property type="molecule type" value="Genomic_DNA"/>
</dbReference>
<keyword evidence="4" id="KW-1185">Reference proteome</keyword>
<dbReference type="PANTHER" id="PTHR47942">
    <property type="entry name" value="TETRATRICOPEPTIDE REPEAT (TPR)-LIKE SUPERFAMILY PROTEIN-RELATED"/>
    <property type="match status" value="1"/>
</dbReference>
<dbReference type="InterPro" id="IPR051222">
    <property type="entry name" value="PPR/CCM1_RNA-binding"/>
</dbReference>
<dbReference type="AlphaFoldDB" id="A0A9K3LE88"/>
<dbReference type="Pfam" id="PF13812">
    <property type="entry name" value="PPR_3"/>
    <property type="match status" value="1"/>
</dbReference>
<proteinExistence type="predicted"/>
<name>A0A9K3LE88_9STRA</name>
<feature type="region of interest" description="Disordered" evidence="2">
    <location>
        <begin position="184"/>
        <end position="205"/>
    </location>
</feature>
<comment type="caution">
    <text evidence="3">The sequence shown here is derived from an EMBL/GenBank/DDBJ whole genome shotgun (WGS) entry which is preliminary data.</text>
</comment>
<dbReference type="Proteomes" id="UP000693970">
    <property type="component" value="Unassembled WGS sequence"/>
</dbReference>
<evidence type="ECO:0000256" key="1">
    <source>
        <dbReference type="ARBA" id="ARBA00022737"/>
    </source>
</evidence>
<feature type="region of interest" description="Disordered" evidence="2">
    <location>
        <begin position="697"/>
        <end position="738"/>
    </location>
</feature>
<feature type="region of interest" description="Disordered" evidence="2">
    <location>
        <begin position="1"/>
        <end position="119"/>
    </location>
</feature>
<keyword evidence="1" id="KW-0677">Repeat</keyword>
<reference evidence="3" key="2">
    <citation type="submission" date="2021-04" db="EMBL/GenBank/DDBJ databases">
        <authorList>
            <person name="Podell S."/>
        </authorList>
    </citation>
    <scope>NUCLEOTIDE SEQUENCE</scope>
    <source>
        <strain evidence="3">Hildebrandi</strain>
    </source>
</reference>
<dbReference type="InterPro" id="IPR002885">
    <property type="entry name" value="PPR_rpt"/>
</dbReference>
<reference evidence="3" key="1">
    <citation type="journal article" date="2021" name="Sci. Rep.">
        <title>Diploid genomic architecture of Nitzschia inconspicua, an elite biomass production diatom.</title>
        <authorList>
            <person name="Oliver A."/>
            <person name="Podell S."/>
            <person name="Pinowska A."/>
            <person name="Traller J.C."/>
            <person name="Smith S.R."/>
            <person name="McClure R."/>
            <person name="Beliaev A."/>
            <person name="Bohutskyi P."/>
            <person name="Hill E.A."/>
            <person name="Rabines A."/>
            <person name="Zheng H."/>
            <person name="Allen L.Z."/>
            <person name="Kuo A."/>
            <person name="Grigoriev I.V."/>
            <person name="Allen A.E."/>
            <person name="Hazlebeck D."/>
            <person name="Allen E.E."/>
        </authorList>
    </citation>
    <scope>NUCLEOTIDE SEQUENCE</scope>
    <source>
        <strain evidence="3">Hildebrandi</strain>
    </source>
</reference>